<dbReference type="NCBIfam" id="TIGR01552">
    <property type="entry name" value="phd_fam"/>
    <property type="match status" value="1"/>
</dbReference>
<dbReference type="FunFam" id="3.40.1620.10:FF:000002">
    <property type="entry name" value="Antitoxin"/>
    <property type="match status" value="1"/>
</dbReference>
<dbReference type="GO" id="GO:0097351">
    <property type="term" value="F:toxin sequestering activity"/>
    <property type="evidence" value="ECO:0007669"/>
    <property type="project" value="TreeGrafter"/>
</dbReference>
<dbReference type="AlphaFoldDB" id="A0A934K9V9"/>
<organism evidence="4 5">
    <name type="scientific">Candidatus Dormiibacter inghamiae</name>
    <dbReference type="NCBI Taxonomy" id="3127013"/>
    <lineage>
        <taxon>Bacteria</taxon>
        <taxon>Bacillati</taxon>
        <taxon>Candidatus Dormiibacterota</taxon>
        <taxon>Candidatus Dormibacteria</taxon>
        <taxon>Candidatus Dormibacterales</taxon>
        <taxon>Candidatus Dormibacteraceae</taxon>
        <taxon>Candidatus Dormiibacter</taxon>
    </lineage>
</organism>
<dbReference type="Pfam" id="PF02604">
    <property type="entry name" value="PhdYeFM_antitox"/>
    <property type="match status" value="1"/>
</dbReference>
<gene>
    <name evidence="4" type="ORF">JF888_08405</name>
</gene>
<sequence>MEQVGVRALRQNASRLLARVKAGESLEITERGRPVARLVPTPRDILAELYEAGHLGRGHGSLSDLPPPQDYGASLSDILQDLRREER</sequence>
<dbReference type="InterPro" id="IPR036165">
    <property type="entry name" value="YefM-like_sf"/>
</dbReference>
<comment type="caution">
    <text evidence="4">The sequence shown here is derived from an EMBL/GenBank/DDBJ whole genome shotgun (WGS) entry which is preliminary data.</text>
</comment>
<comment type="similarity">
    <text evidence="1 2">Belongs to the phD/YefM antitoxin family.</text>
</comment>
<reference evidence="4 5" key="1">
    <citation type="submission" date="2020-10" db="EMBL/GenBank/DDBJ databases">
        <title>Ca. Dormibacterota MAGs.</title>
        <authorList>
            <person name="Montgomery K."/>
        </authorList>
    </citation>
    <scope>NUCLEOTIDE SEQUENCE [LARGE SCALE GENOMIC DNA]</scope>
    <source>
        <strain evidence="4">SC8811_S16_3</strain>
    </source>
</reference>
<dbReference type="Gene3D" id="3.40.1620.10">
    <property type="entry name" value="YefM-like domain"/>
    <property type="match status" value="1"/>
</dbReference>
<evidence type="ECO:0000256" key="2">
    <source>
        <dbReference type="RuleBase" id="RU362080"/>
    </source>
</evidence>
<evidence type="ECO:0000256" key="3">
    <source>
        <dbReference type="SAM" id="MobiDB-lite"/>
    </source>
</evidence>
<protein>
    <recommendedName>
        <fullName evidence="2">Antitoxin</fullName>
    </recommendedName>
</protein>
<evidence type="ECO:0000313" key="5">
    <source>
        <dbReference type="Proteomes" id="UP000620075"/>
    </source>
</evidence>
<dbReference type="SUPFAM" id="SSF143120">
    <property type="entry name" value="YefM-like"/>
    <property type="match status" value="1"/>
</dbReference>
<dbReference type="InterPro" id="IPR006442">
    <property type="entry name" value="Antitoxin_Phd/YefM"/>
</dbReference>
<dbReference type="Proteomes" id="UP000620075">
    <property type="component" value="Unassembled WGS sequence"/>
</dbReference>
<evidence type="ECO:0000256" key="1">
    <source>
        <dbReference type="ARBA" id="ARBA00009981"/>
    </source>
</evidence>
<evidence type="ECO:0000313" key="4">
    <source>
        <dbReference type="EMBL" id="MBJ7603192.1"/>
    </source>
</evidence>
<feature type="region of interest" description="Disordered" evidence="3">
    <location>
        <begin position="56"/>
        <end position="77"/>
    </location>
</feature>
<dbReference type="EMBL" id="JAEKNQ010000033">
    <property type="protein sequence ID" value="MBJ7603192.1"/>
    <property type="molecule type" value="Genomic_DNA"/>
</dbReference>
<dbReference type="PANTHER" id="PTHR35377:SF5">
    <property type="entry name" value="ANTITOXIN VAPB46"/>
    <property type="match status" value="1"/>
</dbReference>
<comment type="function">
    <text evidence="2">Antitoxin component of a type II toxin-antitoxin (TA) system.</text>
</comment>
<dbReference type="InterPro" id="IPR051416">
    <property type="entry name" value="phD-YefM_TA_antitoxins"/>
</dbReference>
<accession>A0A934K9V9</accession>
<dbReference type="RefSeq" id="WP_338178798.1">
    <property type="nucleotide sequence ID" value="NZ_JAEKNQ010000033.1"/>
</dbReference>
<proteinExistence type="inferred from homology"/>
<name>A0A934K9V9_9BACT</name>
<dbReference type="PANTHER" id="PTHR35377">
    <property type="entry name" value="ANTITOXIN VAPB49-RELATED-RELATED"/>
    <property type="match status" value="1"/>
</dbReference>